<name>A0ABS2DVJ5_9BURK</name>
<gene>
    <name evidence="1" type="ORF">H6A60_12625</name>
</gene>
<reference evidence="1 2" key="1">
    <citation type="journal article" date="2021" name="Sci. Rep.">
        <title>The distribution of antibiotic resistance genes in chicken gut microbiota commensals.</title>
        <authorList>
            <person name="Juricova H."/>
            <person name="Matiasovicova J."/>
            <person name="Kubasova T."/>
            <person name="Cejkova D."/>
            <person name="Rychlik I."/>
        </authorList>
    </citation>
    <scope>NUCLEOTIDE SEQUENCE [LARGE SCALE GENOMIC DNA]</scope>
    <source>
        <strain evidence="1 2">An829</strain>
    </source>
</reference>
<evidence type="ECO:0000313" key="1">
    <source>
        <dbReference type="EMBL" id="MBM6705309.1"/>
    </source>
</evidence>
<dbReference type="Proteomes" id="UP000715095">
    <property type="component" value="Unassembled WGS sequence"/>
</dbReference>
<comment type="caution">
    <text evidence="1">The sequence shown here is derived from an EMBL/GenBank/DDBJ whole genome shotgun (WGS) entry which is preliminary data.</text>
</comment>
<evidence type="ECO:0000313" key="2">
    <source>
        <dbReference type="Proteomes" id="UP000715095"/>
    </source>
</evidence>
<protein>
    <submittedName>
        <fullName evidence="1">Uncharacterized protein</fullName>
    </submittedName>
</protein>
<dbReference type="RefSeq" id="WP_205105222.1">
    <property type="nucleotide sequence ID" value="NZ_JACJJC010000315.1"/>
</dbReference>
<sequence length="93" mass="10600">INAVAEHIVDNQALLDRVAMYGKLKQSTDDVLGRLEALQTEEAAAKASVEALKQNIRVEAEAENKALLDENAARRCRAEARRSRQYRRMQRRH</sequence>
<accession>A0ABS2DVJ5</accession>
<feature type="non-terminal residue" evidence="1">
    <location>
        <position position="1"/>
    </location>
</feature>
<proteinExistence type="predicted"/>
<keyword evidence="2" id="KW-1185">Reference proteome</keyword>
<organism evidence="1 2">
    <name type="scientific">Sutterella massiliensis</name>
    <dbReference type="NCBI Taxonomy" id="1816689"/>
    <lineage>
        <taxon>Bacteria</taxon>
        <taxon>Pseudomonadati</taxon>
        <taxon>Pseudomonadota</taxon>
        <taxon>Betaproteobacteria</taxon>
        <taxon>Burkholderiales</taxon>
        <taxon>Sutterellaceae</taxon>
        <taxon>Sutterella</taxon>
    </lineage>
</organism>
<dbReference type="EMBL" id="JACJJC010000315">
    <property type="protein sequence ID" value="MBM6705309.1"/>
    <property type="molecule type" value="Genomic_DNA"/>
</dbReference>